<comment type="caution">
    <text evidence="1">The sequence shown here is derived from an EMBL/GenBank/DDBJ whole genome shotgun (WGS) entry which is preliminary data.</text>
</comment>
<name>A0AA47NU08_MERPO</name>
<sequence length="105" mass="12060">MPTNLIPGISKRECQRSWLLQLKEGNVLKEKWVSVIHHVYQTDTTGQGNRHYHCCAHEPLDETSQRSKLWLQPGSEGHQALVKTVKDKRLVKRSGSSDKEHPHIT</sequence>
<accession>A0AA47NU08</accession>
<organism evidence="1 2">
    <name type="scientific">Merluccius polli</name>
    <name type="common">Benguela hake</name>
    <name type="synonym">Merluccius cadenati</name>
    <dbReference type="NCBI Taxonomy" id="89951"/>
    <lineage>
        <taxon>Eukaryota</taxon>
        <taxon>Metazoa</taxon>
        <taxon>Chordata</taxon>
        <taxon>Craniata</taxon>
        <taxon>Vertebrata</taxon>
        <taxon>Euteleostomi</taxon>
        <taxon>Actinopterygii</taxon>
        <taxon>Neopterygii</taxon>
        <taxon>Teleostei</taxon>
        <taxon>Neoteleostei</taxon>
        <taxon>Acanthomorphata</taxon>
        <taxon>Zeiogadaria</taxon>
        <taxon>Gadariae</taxon>
        <taxon>Gadiformes</taxon>
        <taxon>Gadoidei</taxon>
        <taxon>Merlucciidae</taxon>
        <taxon>Merluccius</taxon>
    </lineage>
</organism>
<dbReference type="AlphaFoldDB" id="A0AA47NU08"/>
<proteinExistence type="predicted"/>
<reference evidence="1" key="1">
    <citation type="journal article" date="2023" name="Front. Mar. Sci.">
        <title>A new Merluccius polli reference genome to investigate the effects of global change in West African waters.</title>
        <authorList>
            <person name="Mateo J.L."/>
            <person name="Blanco-Fernandez C."/>
            <person name="Garcia-Vazquez E."/>
            <person name="Machado-Schiaffino G."/>
        </authorList>
    </citation>
    <scope>NUCLEOTIDE SEQUENCE</scope>
    <source>
        <strain evidence="1">C29</strain>
        <tissue evidence="1">Fin</tissue>
    </source>
</reference>
<evidence type="ECO:0000313" key="1">
    <source>
        <dbReference type="EMBL" id="KAK0138501.1"/>
    </source>
</evidence>
<protein>
    <submittedName>
        <fullName evidence="1">Uncharacterized protein</fullName>
    </submittedName>
</protein>
<dbReference type="Proteomes" id="UP001174136">
    <property type="component" value="Unassembled WGS sequence"/>
</dbReference>
<dbReference type="EMBL" id="JAOPHQ010004606">
    <property type="protein sequence ID" value="KAK0138501.1"/>
    <property type="molecule type" value="Genomic_DNA"/>
</dbReference>
<evidence type="ECO:0000313" key="2">
    <source>
        <dbReference type="Proteomes" id="UP001174136"/>
    </source>
</evidence>
<keyword evidence="2" id="KW-1185">Reference proteome</keyword>
<gene>
    <name evidence="1" type="ORF">N1851_024979</name>
</gene>